<evidence type="ECO:0000313" key="7">
    <source>
        <dbReference type="Proteomes" id="UP000233551"/>
    </source>
</evidence>
<dbReference type="SMART" id="SM01246">
    <property type="entry name" value="Josephin"/>
    <property type="match status" value="1"/>
</dbReference>
<sequence length="185" mass="21290">MAASEKPNIYHEKQRLQFCLLHSLNNLFQQEDTFTKESLNLIAERLVLDDPTKEAWTPLSVLFKPHHNTLTGNYDINVLISALESKGKSVVWHDRRYGASSIGLDHERLMGIVLNVPVRRYAGLWRTRHWITVRKIDGVWYNLDSDLRSPQAFENAEEAKSFLDHAIGSGGEVLLVMNDIHDEQR</sequence>
<comment type="caution">
    <text evidence="6">The sequence shown here is derived from an EMBL/GenBank/DDBJ whole genome shotgun (WGS) entry which is preliminary data.</text>
</comment>
<evidence type="ECO:0000313" key="6">
    <source>
        <dbReference type="EMBL" id="PKI66457.1"/>
    </source>
</evidence>
<dbReference type="PROSITE" id="PS50957">
    <property type="entry name" value="JOSEPHIN"/>
    <property type="match status" value="1"/>
</dbReference>
<dbReference type="AlphaFoldDB" id="A0A2I0KD62"/>
<dbReference type="InterPro" id="IPR040053">
    <property type="entry name" value="JOSD1/2"/>
</dbReference>
<dbReference type="PANTHER" id="PTHR13291">
    <property type="entry name" value="JOSEPHIN 1, 2"/>
    <property type="match status" value="1"/>
</dbReference>
<comment type="catalytic activity">
    <reaction evidence="1">
        <text>Thiol-dependent hydrolysis of ester, thioester, amide, peptide and isopeptide bonds formed by the C-terminal Gly of ubiquitin (a 76-residue protein attached to proteins as an intracellular targeting signal).</text>
        <dbReference type="EC" id="3.4.19.12"/>
    </reaction>
</comment>
<keyword evidence="4" id="KW-0833">Ubl conjugation pathway</keyword>
<proteinExistence type="predicted"/>
<evidence type="ECO:0000256" key="3">
    <source>
        <dbReference type="ARBA" id="ARBA00022670"/>
    </source>
</evidence>
<dbReference type="OrthoDB" id="422700at2759"/>
<dbReference type="Gene3D" id="3.90.70.40">
    <property type="match status" value="1"/>
</dbReference>
<keyword evidence="3" id="KW-0645">Protease</keyword>
<dbReference type="GO" id="GO:0004843">
    <property type="term" value="F:cysteine-type deubiquitinase activity"/>
    <property type="evidence" value="ECO:0007669"/>
    <property type="project" value="UniProtKB-EC"/>
</dbReference>
<evidence type="ECO:0000256" key="2">
    <source>
        <dbReference type="ARBA" id="ARBA00012759"/>
    </source>
</evidence>
<dbReference type="InterPro" id="IPR006155">
    <property type="entry name" value="Josephin"/>
</dbReference>
<dbReference type="PANTHER" id="PTHR13291:SF0">
    <property type="entry name" value="JOSEPHIN-LIKE PROTEIN"/>
    <property type="match status" value="1"/>
</dbReference>
<dbReference type="EC" id="3.4.19.12" evidence="2"/>
<dbReference type="GO" id="GO:0016579">
    <property type="term" value="P:protein deubiquitination"/>
    <property type="evidence" value="ECO:0007669"/>
    <property type="project" value="InterPro"/>
</dbReference>
<organism evidence="6 7">
    <name type="scientific">Punica granatum</name>
    <name type="common">Pomegranate</name>
    <dbReference type="NCBI Taxonomy" id="22663"/>
    <lineage>
        <taxon>Eukaryota</taxon>
        <taxon>Viridiplantae</taxon>
        <taxon>Streptophyta</taxon>
        <taxon>Embryophyta</taxon>
        <taxon>Tracheophyta</taxon>
        <taxon>Spermatophyta</taxon>
        <taxon>Magnoliopsida</taxon>
        <taxon>eudicotyledons</taxon>
        <taxon>Gunneridae</taxon>
        <taxon>Pentapetalae</taxon>
        <taxon>rosids</taxon>
        <taxon>malvids</taxon>
        <taxon>Myrtales</taxon>
        <taxon>Lythraceae</taxon>
        <taxon>Punica</taxon>
    </lineage>
</organism>
<name>A0A2I0KD62_PUNGR</name>
<dbReference type="Pfam" id="PF02099">
    <property type="entry name" value="Josephin"/>
    <property type="match status" value="1"/>
</dbReference>
<reference evidence="6 7" key="1">
    <citation type="submission" date="2017-11" db="EMBL/GenBank/DDBJ databases">
        <title>De-novo sequencing of pomegranate (Punica granatum L.) genome.</title>
        <authorList>
            <person name="Akparov Z."/>
            <person name="Amiraslanov A."/>
            <person name="Hajiyeva S."/>
            <person name="Abbasov M."/>
            <person name="Kaur K."/>
            <person name="Hamwieh A."/>
            <person name="Solovyev V."/>
            <person name="Salamov A."/>
            <person name="Braich B."/>
            <person name="Kosarev P."/>
            <person name="Mahmoud A."/>
            <person name="Hajiyev E."/>
            <person name="Babayeva S."/>
            <person name="Izzatullayeva V."/>
            <person name="Mammadov A."/>
            <person name="Mammadov A."/>
            <person name="Sharifova S."/>
            <person name="Ojaghi J."/>
            <person name="Eynullazada K."/>
            <person name="Bayramov B."/>
            <person name="Abdulazimova A."/>
            <person name="Shahmuradov I."/>
        </authorList>
    </citation>
    <scope>NUCLEOTIDE SEQUENCE [LARGE SCALE GENOMIC DNA]</scope>
    <source>
        <strain evidence="7">cv. AG2017</strain>
        <tissue evidence="6">Leaf</tissue>
    </source>
</reference>
<evidence type="ECO:0000256" key="5">
    <source>
        <dbReference type="ARBA" id="ARBA00022801"/>
    </source>
</evidence>
<dbReference type="GO" id="GO:0006508">
    <property type="term" value="P:proteolysis"/>
    <property type="evidence" value="ECO:0007669"/>
    <property type="project" value="UniProtKB-KW"/>
</dbReference>
<keyword evidence="7" id="KW-1185">Reference proteome</keyword>
<accession>A0A2I0KD62</accession>
<protein>
    <recommendedName>
        <fullName evidence="2">ubiquitinyl hydrolase 1</fullName>
        <ecNumber evidence="2">3.4.19.12</ecNumber>
    </recommendedName>
</protein>
<dbReference type="STRING" id="22663.A0A2I0KD62"/>
<evidence type="ECO:0000256" key="1">
    <source>
        <dbReference type="ARBA" id="ARBA00000707"/>
    </source>
</evidence>
<dbReference type="EMBL" id="PGOL01000674">
    <property type="protein sequence ID" value="PKI66457.1"/>
    <property type="molecule type" value="Genomic_DNA"/>
</dbReference>
<gene>
    <name evidence="6" type="ORF">CRG98_013113</name>
</gene>
<dbReference type="GeneID" id="116210131"/>
<dbReference type="Proteomes" id="UP000233551">
    <property type="component" value="Unassembled WGS sequence"/>
</dbReference>
<evidence type="ECO:0000256" key="4">
    <source>
        <dbReference type="ARBA" id="ARBA00022786"/>
    </source>
</evidence>
<keyword evidence="5" id="KW-0378">Hydrolase</keyword>